<feature type="chain" id="PRO_5046224827" description="phospholipase D" evidence="7">
    <location>
        <begin position="27"/>
        <end position="471"/>
    </location>
</feature>
<evidence type="ECO:0000256" key="6">
    <source>
        <dbReference type="ARBA" id="ARBA00023098"/>
    </source>
</evidence>
<dbReference type="EC" id="3.1.4.4" evidence="3"/>
<keyword evidence="5" id="KW-0442">Lipid degradation</keyword>
<reference evidence="10" key="1">
    <citation type="journal article" date="2019" name="Int. J. Syst. Evol. Microbiol.">
        <title>The Global Catalogue of Microorganisms (GCM) 10K type strain sequencing project: providing services to taxonomists for standard genome sequencing and annotation.</title>
        <authorList>
            <consortium name="The Broad Institute Genomics Platform"/>
            <consortium name="The Broad Institute Genome Sequencing Center for Infectious Disease"/>
            <person name="Wu L."/>
            <person name="Ma J."/>
        </authorList>
    </citation>
    <scope>NUCLEOTIDE SEQUENCE [LARGE SCALE GENOMIC DNA]</scope>
    <source>
        <strain evidence="10">JCM 17938</strain>
    </source>
</reference>
<keyword evidence="6" id="KW-0443">Lipid metabolism</keyword>
<keyword evidence="4" id="KW-0378">Hydrolase</keyword>
<feature type="signal peptide" evidence="7">
    <location>
        <begin position="1"/>
        <end position="26"/>
    </location>
</feature>
<dbReference type="RefSeq" id="WP_345366684.1">
    <property type="nucleotide sequence ID" value="NZ_BAABHJ010000040.1"/>
</dbReference>
<dbReference type="SUPFAM" id="SSF56024">
    <property type="entry name" value="Phospholipase D/nuclease"/>
    <property type="match status" value="2"/>
</dbReference>
<dbReference type="Gene3D" id="3.30.870.10">
    <property type="entry name" value="Endonuclease Chain A"/>
    <property type="match status" value="2"/>
</dbReference>
<gene>
    <name evidence="9" type="ORF">GCM10023195_83110</name>
</gene>
<evidence type="ECO:0000256" key="1">
    <source>
        <dbReference type="ARBA" id="ARBA00000798"/>
    </source>
</evidence>
<evidence type="ECO:0000313" key="9">
    <source>
        <dbReference type="EMBL" id="GAA4618487.1"/>
    </source>
</evidence>
<organism evidence="9 10">
    <name type="scientific">Actinoallomurus liliacearum</name>
    <dbReference type="NCBI Taxonomy" id="1080073"/>
    <lineage>
        <taxon>Bacteria</taxon>
        <taxon>Bacillati</taxon>
        <taxon>Actinomycetota</taxon>
        <taxon>Actinomycetes</taxon>
        <taxon>Streptosporangiales</taxon>
        <taxon>Thermomonosporaceae</taxon>
        <taxon>Actinoallomurus</taxon>
    </lineage>
</organism>
<comment type="catalytic activity">
    <reaction evidence="1">
        <text>a 1,2-diacyl-sn-glycero-3-phosphocholine + H2O = a 1,2-diacyl-sn-glycero-3-phosphate + choline + H(+)</text>
        <dbReference type="Rhea" id="RHEA:14445"/>
        <dbReference type="ChEBI" id="CHEBI:15354"/>
        <dbReference type="ChEBI" id="CHEBI:15377"/>
        <dbReference type="ChEBI" id="CHEBI:15378"/>
        <dbReference type="ChEBI" id="CHEBI:57643"/>
        <dbReference type="ChEBI" id="CHEBI:58608"/>
        <dbReference type="EC" id="3.1.4.4"/>
    </reaction>
</comment>
<name>A0ABP8U0J4_9ACTN</name>
<dbReference type="PANTHER" id="PTHR43856:SF1">
    <property type="entry name" value="MITOCHONDRIAL CARDIOLIPIN HYDROLASE"/>
    <property type="match status" value="1"/>
</dbReference>
<evidence type="ECO:0000256" key="2">
    <source>
        <dbReference type="ARBA" id="ARBA00008664"/>
    </source>
</evidence>
<dbReference type="InterPro" id="IPR051406">
    <property type="entry name" value="PLD_domain"/>
</dbReference>
<evidence type="ECO:0000313" key="10">
    <source>
        <dbReference type="Proteomes" id="UP001500212"/>
    </source>
</evidence>
<dbReference type="PANTHER" id="PTHR43856">
    <property type="entry name" value="CARDIOLIPIN HYDROLASE"/>
    <property type="match status" value="1"/>
</dbReference>
<evidence type="ECO:0000256" key="7">
    <source>
        <dbReference type="SAM" id="SignalP"/>
    </source>
</evidence>
<protein>
    <recommendedName>
        <fullName evidence="3">phospholipase D</fullName>
        <ecNumber evidence="3">3.1.4.4</ecNumber>
    </recommendedName>
</protein>
<comment type="caution">
    <text evidence="9">The sequence shown here is derived from an EMBL/GenBank/DDBJ whole genome shotgun (WGS) entry which is preliminary data.</text>
</comment>
<dbReference type="Pfam" id="PF13091">
    <property type="entry name" value="PLDc_2"/>
    <property type="match status" value="2"/>
</dbReference>
<evidence type="ECO:0000256" key="4">
    <source>
        <dbReference type="ARBA" id="ARBA00022801"/>
    </source>
</evidence>
<keyword evidence="7" id="KW-0732">Signal</keyword>
<dbReference type="EMBL" id="BAABHJ010000040">
    <property type="protein sequence ID" value="GAA4618487.1"/>
    <property type="molecule type" value="Genomic_DNA"/>
</dbReference>
<dbReference type="InterPro" id="IPR025202">
    <property type="entry name" value="PLD-like_dom"/>
</dbReference>
<keyword evidence="10" id="KW-1185">Reference proteome</keyword>
<proteinExistence type="inferred from homology"/>
<evidence type="ECO:0000256" key="5">
    <source>
        <dbReference type="ARBA" id="ARBA00022963"/>
    </source>
</evidence>
<comment type="similarity">
    <text evidence="2">Belongs to the phospholipase D family.</text>
</comment>
<feature type="domain" description="Phospholipase D-like" evidence="8">
    <location>
        <begin position="61"/>
        <end position="220"/>
    </location>
</feature>
<evidence type="ECO:0000256" key="3">
    <source>
        <dbReference type="ARBA" id="ARBA00012027"/>
    </source>
</evidence>
<accession>A0ABP8U0J4</accession>
<evidence type="ECO:0000259" key="8">
    <source>
        <dbReference type="Pfam" id="PF13091"/>
    </source>
</evidence>
<dbReference type="Proteomes" id="UP001500212">
    <property type="component" value="Unassembled WGS sequence"/>
</dbReference>
<feature type="domain" description="Phospholipase D-like" evidence="8">
    <location>
        <begin position="283"/>
        <end position="423"/>
    </location>
</feature>
<sequence>MRRSLRRVWAVLAAFGVLTGTGGAAAATTPSPRATAVPTGVVFSTPSGTRAQQDAVENRLIQLVNGAARGSTVQLAIYFLRDGALVDALINAHRARNVGVKVVVDERNTWEPPRDTPLQPGQVRVRNAGVVKLEKALGTKITARSFLRVCSPDGACIGTKGSPKNHNKFYLFSDTLGTKNVVVQGSGNISPNTRLTNFNEAVTFPGNSALYGAYQRYFNDLAAMRKNANYYRTYNAGAVKTFFYPRRGATPWEAATDDVYQILKNVKCTGNKKVGTSDHRTIVRVNMFELNRADVAHKLFDLDAKGCYVELIYSAMSRTAENILTAKAGKYHGPVLRCSKFTYPVRDDKGRPVLDPNGKQKTQGAFTHDKYLLIEGVYYGQKDKKIILAGSHNFSYSALRENDETLLRIDSPALYNAYRAGFDGVRAQMTKYHSAPIAGCHSPSEDLQARTYLPKPAEQELERELQDEYEN</sequence>